<reference evidence="2 3" key="1">
    <citation type="submission" date="2017-11" db="EMBL/GenBank/DDBJ databases">
        <title>The genome of Rhizophagus clarus HR1 reveals common genetic basis of auxotrophy among arbuscular mycorrhizal fungi.</title>
        <authorList>
            <person name="Kobayashi Y."/>
        </authorList>
    </citation>
    <scope>NUCLEOTIDE SEQUENCE [LARGE SCALE GENOMIC DNA]</scope>
    <source>
        <strain evidence="2 3">HR1</strain>
    </source>
</reference>
<evidence type="ECO:0000313" key="3">
    <source>
        <dbReference type="Proteomes" id="UP000247702"/>
    </source>
</evidence>
<organism evidence="2 3">
    <name type="scientific">Rhizophagus clarus</name>
    <dbReference type="NCBI Taxonomy" id="94130"/>
    <lineage>
        <taxon>Eukaryota</taxon>
        <taxon>Fungi</taxon>
        <taxon>Fungi incertae sedis</taxon>
        <taxon>Mucoromycota</taxon>
        <taxon>Glomeromycotina</taxon>
        <taxon>Glomeromycetes</taxon>
        <taxon>Glomerales</taxon>
        <taxon>Glomeraceae</taxon>
        <taxon>Rhizophagus</taxon>
    </lineage>
</organism>
<feature type="region of interest" description="Disordered" evidence="1">
    <location>
        <begin position="75"/>
        <end position="101"/>
    </location>
</feature>
<dbReference type="Proteomes" id="UP000247702">
    <property type="component" value="Unassembled WGS sequence"/>
</dbReference>
<gene>
    <name evidence="2" type="ORF">RclHR1_01180007</name>
</gene>
<keyword evidence="3" id="KW-1185">Reference proteome</keyword>
<accession>A0A2Z6Q5D5</accession>
<dbReference type="EMBL" id="BEXD01000202">
    <property type="protein sequence ID" value="GBB85230.1"/>
    <property type="molecule type" value="Genomic_DNA"/>
</dbReference>
<feature type="compositionally biased region" description="Basic and acidic residues" evidence="1">
    <location>
        <begin position="75"/>
        <end position="86"/>
    </location>
</feature>
<sequence>MPSILKTVTKRGVINTLLQLGNIGTLTLDEQILKVDEILGKTTLKEAMAYMYYNASSSSFQDEEEAWKTLQQKEPMKLDEPEKEIIDTTMDQSESSTSTPS</sequence>
<evidence type="ECO:0000313" key="2">
    <source>
        <dbReference type="EMBL" id="GBB85230.1"/>
    </source>
</evidence>
<dbReference type="AlphaFoldDB" id="A0A2Z6Q5D5"/>
<feature type="compositionally biased region" description="Polar residues" evidence="1">
    <location>
        <begin position="89"/>
        <end position="101"/>
    </location>
</feature>
<evidence type="ECO:0000256" key="1">
    <source>
        <dbReference type="SAM" id="MobiDB-lite"/>
    </source>
</evidence>
<protein>
    <submittedName>
        <fullName evidence="2">Uncharacterized protein</fullName>
    </submittedName>
</protein>
<proteinExistence type="predicted"/>
<name>A0A2Z6Q5D5_9GLOM</name>
<comment type="caution">
    <text evidence="2">The sequence shown here is derived from an EMBL/GenBank/DDBJ whole genome shotgun (WGS) entry which is preliminary data.</text>
</comment>